<gene>
    <name evidence="4" type="ORF">FPZ24_02645</name>
</gene>
<proteinExistence type="predicted"/>
<keyword evidence="2" id="KW-0472">Membrane</keyword>
<dbReference type="OrthoDB" id="1346484at2"/>
<dbReference type="EMBL" id="CP042306">
    <property type="protein sequence ID" value="QDZ06506.1"/>
    <property type="molecule type" value="Genomic_DNA"/>
</dbReference>
<reference evidence="4 5" key="1">
    <citation type="submission" date="2019-07" db="EMBL/GenBank/DDBJ databases">
        <title>Full genome sequence of Sphingomonas sp. 4R-6-7(HKS19).</title>
        <authorList>
            <person name="Im W.-T."/>
        </authorList>
    </citation>
    <scope>NUCLEOTIDE SEQUENCE [LARGE SCALE GENOMIC DNA]</scope>
    <source>
        <strain evidence="4 5">HKS19</strain>
    </source>
</reference>
<evidence type="ECO:0000256" key="1">
    <source>
        <dbReference type="SAM" id="MobiDB-lite"/>
    </source>
</evidence>
<sequence>MAAHRADRSVRTDAADLSPRRWRGREPDARPTALDRQGRLLMRRWALPLVLGLVLAVVGYTVMMVEFPRVLMGFATKRISKAGGYNTMYAAPLATDKARAIVRPSPDLAYSSCPFDVSNGPVLVDVEPVPAPYWSLSVFDARTDVAFVRNNIEAEGQPIRIAIALEGQPVPDGMQAVRVKDASGIALIRILVQDRTQFPAIDAARKKSSCKPLS</sequence>
<dbReference type="SUPFAM" id="SSF160935">
    <property type="entry name" value="VPA0735-like"/>
    <property type="match status" value="1"/>
</dbReference>
<evidence type="ECO:0000256" key="2">
    <source>
        <dbReference type="SAM" id="Phobius"/>
    </source>
</evidence>
<evidence type="ECO:0000259" key="3">
    <source>
        <dbReference type="Pfam" id="PF06863"/>
    </source>
</evidence>
<accession>A0A5B8LEZ6</accession>
<name>A0A5B8LEZ6_9SPHN</name>
<dbReference type="KEGG" id="spai:FPZ24_02645"/>
<protein>
    <submittedName>
        <fullName evidence="4">DUF1254 domain-containing protein</fullName>
    </submittedName>
</protein>
<evidence type="ECO:0000313" key="4">
    <source>
        <dbReference type="EMBL" id="QDZ06506.1"/>
    </source>
</evidence>
<keyword evidence="5" id="KW-1185">Reference proteome</keyword>
<dbReference type="InterPro" id="IPR037050">
    <property type="entry name" value="DUF1254_sf"/>
</dbReference>
<feature type="domain" description="DUF1254" evidence="3">
    <location>
        <begin position="86"/>
        <end position="212"/>
    </location>
</feature>
<dbReference type="Gene3D" id="2.60.40.1610">
    <property type="entry name" value="Domain of unknown function DUF1254"/>
    <property type="match status" value="1"/>
</dbReference>
<keyword evidence="2" id="KW-0812">Transmembrane</keyword>
<dbReference type="Proteomes" id="UP000315673">
    <property type="component" value="Chromosome"/>
</dbReference>
<keyword evidence="2" id="KW-1133">Transmembrane helix</keyword>
<feature type="region of interest" description="Disordered" evidence="1">
    <location>
        <begin position="1"/>
        <end position="30"/>
    </location>
</feature>
<evidence type="ECO:0000313" key="5">
    <source>
        <dbReference type="Proteomes" id="UP000315673"/>
    </source>
</evidence>
<dbReference type="InterPro" id="IPR010679">
    <property type="entry name" value="DUF1254"/>
</dbReference>
<feature type="transmembrane region" description="Helical" evidence="2">
    <location>
        <begin position="45"/>
        <end position="65"/>
    </location>
</feature>
<dbReference type="Pfam" id="PF06863">
    <property type="entry name" value="DUF1254"/>
    <property type="match status" value="1"/>
</dbReference>
<feature type="compositionally biased region" description="Basic and acidic residues" evidence="1">
    <location>
        <begin position="1"/>
        <end position="14"/>
    </location>
</feature>
<organism evidence="4 5">
    <name type="scientific">Sphingomonas panacisoli</name>
    <dbReference type="NCBI Taxonomy" id="1813879"/>
    <lineage>
        <taxon>Bacteria</taxon>
        <taxon>Pseudomonadati</taxon>
        <taxon>Pseudomonadota</taxon>
        <taxon>Alphaproteobacteria</taxon>
        <taxon>Sphingomonadales</taxon>
        <taxon>Sphingomonadaceae</taxon>
        <taxon>Sphingomonas</taxon>
    </lineage>
</organism>
<dbReference type="AlphaFoldDB" id="A0A5B8LEZ6"/>